<comment type="caution">
    <text evidence="2">The sequence shown here is derived from an EMBL/GenBank/DDBJ whole genome shotgun (WGS) entry which is preliminary data.</text>
</comment>
<reference evidence="2 3" key="1">
    <citation type="submission" date="2024-09" db="EMBL/GenBank/DDBJ databases">
        <authorList>
            <person name="Sun Q."/>
            <person name="Mori K."/>
        </authorList>
    </citation>
    <scope>NUCLEOTIDE SEQUENCE [LARGE SCALE GENOMIC DNA]</scope>
    <source>
        <strain evidence="2 3">CCM 7609</strain>
    </source>
</reference>
<protein>
    <submittedName>
        <fullName evidence="2">Uncharacterized protein</fullName>
    </submittedName>
</protein>
<keyword evidence="3" id="KW-1185">Reference proteome</keyword>
<name>A0ABV5FUP6_9MICC</name>
<feature type="region of interest" description="Disordered" evidence="1">
    <location>
        <begin position="1"/>
        <end position="124"/>
    </location>
</feature>
<organism evidence="2 3">
    <name type="scientific">Citricoccus parietis</name>
    <dbReference type="NCBI Taxonomy" id="592307"/>
    <lineage>
        <taxon>Bacteria</taxon>
        <taxon>Bacillati</taxon>
        <taxon>Actinomycetota</taxon>
        <taxon>Actinomycetes</taxon>
        <taxon>Micrococcales</taxon>
        <taxon>Micrococcaceae</taxon>
        <taxon>Citricoccus</taxon>
    </lineage>
</organism>
<gene>
    <name evidence="2" type="ORF">ACFFX0_03830</name>
</gene>
<feature type="compositionally biased region" description="Basic and acidic residues" evidence="1">
    <location>
        <begin position="45"/>
        <end position="63"/>
    </location>
</feature>
<evidence type="ECO:0000256" key="1">
    <source>
        <dbReference type="SAM" id="MobiDB-lite"/>
    </source>
</evidence>
<proteinExistence type="predicted"/>
<dbReference type="Proteomes" id="UP001589575">
    <property type="component" value="Unassembled WGS sequence"/>
</dbReference>
<evidence type="ECO:0000313" key="2">
    <source>
        <dbReference type="EMBL" id="MFB9070360.1"/>
    </source>
</evidence>
<feature type="compositionally biased region" description="Basic and acidic residues" evidence="1">
    <location>
        <begin position="1"/>
        <end position="21"/>
    </location>
</feature>
<feature type="compositionally biased region" description="Basic and acidic residues" evidence="1">
    <location>
        <begin position="70"/>
        <end position="87"/>
    </location>
</feature>
<accession>A0ABV5FUP6</accession>
<evidence type="ECO:0000313" key="3">
    <source>
        <dbReference type="Proteomes" id="UP001589575"/>
    </source>
</evidence>
<dbReference type="EMBL" id="JBHMFI010000001">
    <property type="protein sequence ID" value="MFB9070360.1"/>
    <property type="molecule type" value="Genomic_DNA"/>
</dbReference>
<sequence length="124" mass="13230">MEEHQGEGGDDAQHHLDHGEDGGDQQGVQEVPDEGDVVDDGGVVLRRERIRDPLHRLRVDVRPLFEGGQQDERDGHQHDGRNDHHGCVSEQGAGRDGGLGGEEGGAGHVWVLSPSDPGSAPGSR</sequence>
<feature type="compositionally biased region" description="Gly residues" evidence="1">
    <location>
        <begin position="94"/>
        <end position="107"/>
    </location>
</feature>